<organism evidence="1 2">
    <name type="scientific">Frondihabitans sucicola</name>
    <dbReference type="NCBI Taxonomy" id="1268041"/>
    <lineage>
        <taxon>Bacteria</taxon>
        <taxon>Bacillati</taxon>
        <taxon>Actinomycetota</taxon>
        <taxon>Actinomycetes</taxon>
        <taxon>Micrococcales</taxon>
        <taxon>Microbacteriaceae</taxon>
        <taxon>Frondihabitans</taxon>
    </lineage>
</organism>
<gene>
    <name evidence="1" type="ORF">GCM10025867_23520</name>
</gene>
<reference evidence="2" key="1">
    <citation type="journal article" date="2019" name="Int. J. Syst. Evol. Microbiol.">
        <title>The Global Catalogue of Microorganisms (GCM) 10K type strain sequencing project: providing services to taxonomists for standard genome sequencing and annotation.</title>
        <authorList>
            <consortium name="The Broad Institute Genomics Platform"/>
            <consortium name="The Broad Institute Genome Sequencing Center for Infectious Disease"/>
            <person name="Wu L."/>
            <person name="Ma J."/>
        </authorList>
    </citation>
    <scope>NUCLEOTIDE SEQUENCE [LARGE SCALE GENOMIC DNA]</scope>
    <source>
        <strain evidence="2">NBRC 108728</strain>
    </source>
</reference>
<dbReference type="Proteomes" id="UP001321486">
    <property type="component" value="Chromosome"/>
</dbReference>
<protein>
    <recommendedName>
        <fullName evidence="3">Phospholipase</fullName>
    </recommendedName>
</protein>
<dbReference type="SUPFAM" id="SSF53955">
    <property type="entry name" value="Lysozyme-like"/>
    <property type="match status" value="1"/>
</dbReference>
<keyword evidence="2" id="KW-1185">Reference proteome</keyword>
<sequence length="261" mass="26396">MAATAVVACTGFVGAGLSGSTAFGLPAPTPTASHDITVTKAGGNRLSVHAGSAIPRDTADRVAKVALSSGREIADEASGKVATTSLTTSLASLKDYRSLNPDTVLARVATTQHAAETVGAASIAADQRAAVALQAAQKKAAADRAAAQAKADAARQAAANTPAGAQATAKALMASQYGWGSDQYGCLVSLWSKESGWNYKAYNPSGATGIPQALPGSKMASVASDWSTNATTQVIWGLTYISGSYGTPCAAWSHSQSVNWY</sequence>
<accession>A0ABN6XYU4</accession>
<dbReference type="EMBL" id="AP027732">
    <property type="protein sequence ID" value="BDZ50111.1"/>
    <property type="molecule type" value="Genomic_DNA"/>
</dbReference>
<proteinExistence type="predicted"/>
<evidence type="ECO:0000313" key="2">
    <source>
        <dbReference type="Proteomes" id="UP001321486"/>
    </source>
</evidence>
<name>A0ABN6XYU4_9MICO</name>
<evidence type="ECO:0000313" key="1">
    <source>
        <dbReference type="EMBL" id="BDZ50111.1"/>
    </source>
</evidence>
<evidence type="ECO:0008006" key="3">
    <source>
        <dbReference type="Google" id="ProtNLM"/>
    </source>
</evidence>
<dbReference type="InterPro" id="IPR023346">
    <property type="entry name" value="Lysozyme-like_dom_sf"/>
</dbReference>